<dbReference type="InterPro" id="IPR027523">
    <property type="entry name" value="CLU_prot"/>
</dbReference>
<reference evidence="2 3" key="1">
    <citation type="submission" date="2017-11" db="EMBL/GenBank/DDBJ databases">
        <title>De-novo sequencing of pomegranate (Punica granatum L.) genome.</title>
        <authorList>
            <person name="Akparov Z."/>
            <person name="Amiraslanov A."/>
            <person name="Hajiyeva S."/>
            <person name="Abbasov M."/>
            <person name="Kaur K."/>
            <person name="Hamwieh A."/>
            <person name="Solovyev V."/>
            <person name="Salamov A."/>
            <person name="Braich B."/>
            <person name="Kosarev P."/>
            <person name="Mahmoud A."/>
            <person name="Hajiyev E."/>
            <person name="Babayeva S."/>
            <person name="Izzatullayeva V."/>
            <person name="Mammadov A."/>
            <person name="Mammadov A."/>
            <person name="Sharifova S."/>
            <person name="Ojaghi J."/>
            <person name="Eynullazada K."/>
            <person name="Bayramov B."/>
            <person name="Abdulazimova A."/>
            <person name="Shahmuradov I."/>
        </authorList>
    </citation>
    <scope>NUCLEOTIDE SEQUENCE [LARGE SCALE GENOMIC DNA]</scope>
    <source>
        <strain evidence="3">cv. AG2017</strain>
        <tissue evidence="2">Leaf</tissue>
    </source>
</reference>
<evidence type="ECO:0000259" key="1">
    <source>
        <dbReference type="Pfam" id="PF12807"/>
    </source>
</evidence>
<dbReference type="InterPro" id="IPR033646">
    <property type="entry name" value="CLU-central"/>
</dbReference>
<dbReference type="AlphaFoldDB" id="A0A2I0GBK3"/>
<accession>A0A2I0GBK3</accession>
<keyword evidence="3" id="KW-1185">Reference proteome</keyword>
<dbReference type="Proteomes" id="UP000233551">
    <property type="component" value="Unassembled WGS sequence"/>
</dbReference>
<evidence type="ECO:0000313" key="2">
    <source>
        <dbReference type="EMBL" id="PKH47798.1"/>
    </source>
</evidence>
<dbReference type="PANTHER" id="PTHR12601">
    <property type="entry name" value="EUKARYOTIC TRANSLATION INITIATION FACTOR 3 SUBUNIT EIF-3"/>
    <property type="match status" value="1"/>
</dbReference>
<evidence type="ECO:0000313" key="3">
    <source>
        <dbReference type="Proteomes" id="UP000233551"/>
    </source>
</evidence>
<organism evidence="2 3">
    <name type="scientific">Punica granatum</name>
    <name type="common">Pomegranate</name>
    <dbReference type="NCBI Taxonomy" id="22663"/>
    <lineage>
        <taxon>Eukaryota</taxon>
        <taxon>Viridiplantae</taxon>
        <taxon>Streptophyta</taxon>
        <taxon>Embryophyta</taxon>
        <taxon>Tracheophyta</taxon>
        <taxon>Spermatophyta</taxon>
        <taxon>Magnoliopsida</taxon>
        <taxon>eudicotyledons</taxon>
        <taxon>Gunneridae</taxon>
        <taxon>Pentapetalae</taxon>
        <taxon>rosids</taxon>
        <taxon>malvids</taxon>
        <taxon>Myrtales</taxon>
        <taxon>Lythraceae</taxon>
        <taxon>Punica</taxon>
    </lineage>
</organism>
<dbReference type="STRING" id="22663.A0A2I0GBK3"/>
<protein>
    <recommendedName>
        <fullName evidence="1">CLU central domain-containing protein</fullName>
    </recommendedName>
</protein>
<dbReference type="EMBL" id="PGOL01045292">
    <property type="protein sequence ID" value="PKH47798.1"/>
    <property type="molecule type" value="Genomic_DNA"/>
</dbReference>
<feature type="domain" description="CLU central" evidence="1">
    <location>
        <begin position="55"/>
        <end position="95"/>
    </location>
</feature>
<sequence>MVTRAFKRILKAVIASVENLANLSQAIASTLNFLLGSYEMEDNDDHLLKLRWLRTFLARRFGWTLKDEFQHLRKFSILRGLCHKVGLELAPRDYDMESPNPFSKCDVISMVPVCKHVVCSSADGRTLLESSKIALDKGKLEEAVSYGTKVLIRKKI</sequence>
<dbReference type="CDD" id="cd15466">
    <property type="entry name" value="CLU-central"/>
    <property type="match status" value="1"/>
</dbReference>
<dbReference type="GO" id="GO:0005737">
    <property type="term" value="C:cytoplasm"/>
    <property type="evidence" value="ECO:0007669"/>
    <property type="project" value="TreeGrafter"/>
</dbReference>
<dbReference type="PANTHER" id="PTHR12601:SF45">
    <property type="entry name" value="PROTEIN REDUCED CHLOROPLAST COVERAGE 3"/>
    <property type="match status" value="1"/>
</dbReference>
<dbReference type="Pfam" id="PF12807">
    <property type="entry name" value="eIF3_p135"/>
    <property type="match status" value="1"/>
</dbReference>
<comment type="caution">
    <text evidence="2">The sequence shown here is derived from an EMBL/GenBank/DDBJ whole genome shotgun (WGS) entry which is preliminary data.</text>
</comment>
<proteinExistence type="predicted"/>
<name>A0A2I0GBK3_PUNGR</name>
<gene>
    <name evidence="2" type="ORF">CRG98_050437</name>
</gene>